<comment type="caution">
    <text evidence="3">The sequence shown here is derived from an EMBL/GenBank/DDBJ whole genome shotgun (WGS) entry which is preliminary data.</text>
</comment>
<evidence type="ECO:0000259" key="2">
    <source>
        <dbReference type="SMART" id="SM00670"/>
    </source>
</evidence>
<dbReference type="SUPFAM" id="SSF88723">
    <property type="entry name" value="PIN domain-like"/>
    <property type="match status" value="1"/>
</dbReference>
<reference evidence="3 4" key="1">
    <citation type="submission" date="2016-03" db="EMBL/GenBank/DDBJ databases">
        <title>Choanephora cucurbitarum.</title>
        <authorList>
            <person name="Min B."/>
            <person name="Park H."/>
            <person name="Park J.-H."/>
            <person name="Shin H.-D."/>
            <person name="Choi I.-G."/>
        </authorList>
    </citation>
    <scope>NUCLEOTIDE SEQUENCE [LARGE SCALE GENOMIC DNA]</scope>
    <source>
        <strain evidence="3 4">KUS-F28377</strain>
    </source>
</reference>
<name>A0A1C7N6E5_9FUNG</name>
<dbReference type="Gene3D" id="3.40.50.1010">
    <property type="entry name" value="5'-nuclease"/>
    <property type="match status" value="1"/>
</dbReference>
<proteinExistence type="predicted"/>
<feature type="domain" description="PIN" evidence="2">
    <location>
        <begin position="55"/>
        <end position="182"/>
    </location>
</feature>
<dbReference type="Proteomes" id="UP000093000">
    <property type="component" value="Unassembled WGS sequence"/>
</dbReference>
<accession>A0A1C7N6E5</accession>
<dbReference type="GO" id="GO:0005634">
    <property type="term" value="C:nucleus"/>
    <property type="evidence" value="ECO:0007669"/>
    <property type="project" value="TreeGrafter"/>
</dbReference>
<keyword evidence="4" id="KW-1185">Reference proteome</keyword>
<dbReference type="AlphaFoldDB" id="A0A1C7N6E5"/>
<dbReference type="InterPro" id="IPR052626">
    <property type="entry name" value="SWT1_Regulator"/>
</dbReference>
<dbReference type="STRING" id="101091.A0A1C7N6E5"/>
<dbReference type="EMBL" id="LUGH01000488">
    <property type="protein sequence ID" value="OBZ84617.1"/>
    <property type="molecule type" value="Genomic_DNA"/>
</dbReference>
<organism evidence="3 4">
    <name type="scientific">Choanephora cucurbitarum</name>
    <dbReference type="NCBI Taxonomy" id="101091"/>
    <lineage>
        <taxon>Eukaryota</taxon>
        <taxon>Fungi</taxon>
        <taxon>Fungi incertae sedis</taxon>
        <taxon>Mucoromycota</taxon>
        <taxon>Mucoromycotina</taxon>
        <taxon>Mucoromycetes</taxon>
        <taxon>Mucorales</taxon>
        <taxon>Mucorineae</taxon>
        <taxon>Choanephoraceae</taxon>
        <taxon>Choanephoroideae</taxon>
        <taxon>Choanephora</taxon>
    </lineage>
</organism>
<dbReference type="FunCoup" id="A0A1C7N6E5">
    <property type="interactions" value="275"/>
</dbReference>
<evidence type="ECO:0000256" key="1">
    <source>
        <dbReference type="SAM" id="MobiDB-lite"/>
    </source>
</evidence>
<dbReference type="SMART" id="SM00670">
    <property type="entry name" value="PINc"/>
    <property type="match status" value="1"/>
</dbReference>
<dbReference type="InterPro" id="IPR029060">
    <property type="entry name" value="PIN-like_dom_sf"/>
</dbReference>
<sequence length="322" mass="37058">MSLDDLEFMDVDGPEFINDVNHQIASIRADHNYEYLDIPTIVPDQLNLQSHAFAEIAVLDTNFLLSKLGYLDVLLTLAEENPGNLLVILPWVVIRELDGLKESGHHSDVRASARKAMRFLELRLRDKSISLRGQKMNEVANQAIIHTKEAKGDDRILDCCMYFQQLTQQKVILLSNDRNLCIKVMVHEIESVSAESVDKMEALLNRAGGKRGTTLDSKYSHTIRRNHRHHHHHQAEHYNQTVEDYSMDIDDTEQHVYNTVDTSMMIDDDYIPSSFLSTQDSMWAKAPSRKHERKKETPAYLDDDPTLIAPKRPYRPQHGVYK</sequence>
<dbReference type="PANTHER" id="PTHR16161:SF0">
    <property type="entry name" value="TRANSCRIPTIONAL PROTEIN SWT1"/>
    <property type="match status" value="1"/>
</dbReference>
<gene>
    <name evidence="3" type="primary">swt1</name>
    <name evidence="3" type="ORF">A0J61_07331</name>
</gene>
<dbReference type="Pfam" id="PF13638">
    <property type="entry name" value="PIN_4"/>
    <property type="match status" value="1"/>
</dbReference>
<dbReference type="GO" id="GO:0004540">
    <property type="term" value="F:RNA nuclease activity"/>
    <property type="evidence" value="ECO:0007669"/>
    <property type="project" value="UniProtKB-ARBA"/>
</dbReference>
<evidence type="ECO:0000313" key="3">
    <source>
        <dbReference type="EMBL" id="OBZ84617.1"/>
    </source>
</evidence>
<feature type="region of interest" description="Disordered" evidence="1">
    <location>
        <begin position="282"/>
        <end position="322"/>
    </location>
</feature>
<dbReference type="CDD" id="cd18727">
    <property type="entry name" value="PIN_Swt1-like"/>
    <property type="match status" value="1"/>
</dbReference>
<dbReference type="OrthoDB" id="2017974at2759"/>
<protein>
    <submittedName>
        <fullName evidence="3">Transcriptional protein swt1</fullName>
    </submittedName>
</protein>
<dbReference type="InterPro" id="IPR002716">
    <property type="entry name" value="PIN_dom"/>
</dbReference>
<dbReference type="InParanoid" id="A0A1C7N6E5"/>
<dbReference type="PANTHER" id="PTHR16161">
    <property type="entry name" value="TRANSCRIPTIONAL PROTEIN SWT1"/>
    <property type="match status" value="1"/>
</dbReference>
<evidence type="ECO:0000313" key="4">
    <source>
        <dbReference type="Proteomes" id="UP000093000"/>
    </source>
</evidence>